<comment type="similarity">
    <text evidence="1">Belongs to the pyridoxine kinase family.</text>
</comment>
<evidence type="ECO:0000256" key="1">
    <source>
        <dbReference type="ARBA" id="ARBA00008805"/>
    </source>
</evidence>
<evidence type="ECO:0000256" key="2">
    <source>
        <dbReference type="ARBA" id="ARBA00012104"/>
    </source>
</evidence>
<sequence length="121" mass="13652">MFDSPEKEIMHCYASLQQDENTFVQHRFEIPVLQGRFVGTGDVFASLLIVWLHIYKNDVPKAVSSVISSIHSILKRTIKHAYGDKSPSEFTPTAAQAELQLVESRLELLAPSIPINYIKLP</sequence>
<evidence type="ECO:0000256" key="7">
    <source>
        <dbReference type="ARBA" id="ARBA00032808"/>
    </source>
</evidence>
<dbReference type="AlphaFoldDB" id="A0A1I8AQK0"/>
<dbReference type="PANTHER" id="PTHR10534:SF2">
    <property type="entry name" value="PYRIDOXAL KINASE"/>
    <property type="match status" value="1"/>
</dbReference>
<dbReference type="SUPFAM" id="SSF53613">
    <property type="entry name" value="Ribokinase-like"/>
    <property type="match status" value="1"/>
</dbReference>
<dbReference type="GO" id="GO:0005524">
    <property type="term" value="F:ATP binding"/>
    <property type="evidence" value="ECO:0007669"/>
    <property type="project" value="UniProtKB-KW"/>
</dbReference>
<reference evidence="9" key="1">
    <citation type="submission" date="2016-11" db="UniProtKB">
        <authorList>
            <consortium name="WormBaseParasite"/>
        </authorList>
    </citation>
    <scope>IDENTIFICATION</scope>
</reference>
<evidence type="ECO:0000313" key="8">
    <source>
        <dbReference type="Proteomes" id="UP000095287"/>
    </source>
</evidence>
<keyword evidence="3" id="KW-0808">Transferase</keyword>
<dbReference type="Gene3D" id="3.40.1190.20">
    <property type="match status" value="1"/>
</dbReference>
<dbReference type="GO" id="GO:0009443">
    <property type="term" value="P:pyridoxal 5'-phosphate salvage"/>
    <property type="evidence" value="ECO:0007669"/>
    <property type="project" value="InterPro"/>
</dbReference>
<name>A0A1I8AQK0_9BILA</name>
<dbReference type="GO" id="GO:0008478">
    <property type="term" value="F:pyridoxal kinase activity"/>
    <property type="evidence" value="ECO:0007669"/>
    <property type="project" value="UniProtKB-EC"/>
</dbReference>
<dbReference type="InterPro" id="IPR029056">
    <property type="entry name" value="Ribokinase-like"/>
</dbReference>
<evidence type="ECO:0000256" key="3">
    <source>
        <dbReference type="ARBA" id="ARBA00022679"/>
    </source>
</evidence>
<dbReference type="EC" id="2.7.1.35" evidence="2"/>
<dbReference type="Proteomes" id="UP000095287">
    <property type="component" value="Unplaced"/>
</dbReference>
<keyword evidence="5" id="KW-0418">Kinase</keyword>
<evidence type="ECO:0000256" key="4">
    <source>
        <dbReference type="ARBA" id="ARBA00022741"/>
    </source>
</evidence>
<keyword evidence="8" id="KW-1185">Reference proteome</keyword>
<protein>
    <recommendedName>
        <fullName evidence="2">pyridoxal kinase</fullName>
        <ecNumber evidence="2">2.7.1.35</ecNumber>
    </recommendedName>
    <alternativeName>
        <fullName evidence="7">Pyridoxine kinase</fullName>
    </alternativeName>
</protein>
<organism evidence="8 9">
    <name type="scientific">Steinernema glaseri</name>
    <dbReference type="NCBI Taxonomy" id="37863"/>
    <lineage>
        <taxon>Eukaryota</taxon>
        <taxon>Metazoa</taxon>
        <taxon>Ecdysozoa</taxon>
        <taxon>Nematoda</taxon>
        <taxon>Chromadorea</taxon>
        <taxon>Rhabditida</taxon>
        <taxon>Tylenchina</taxon>
        <taxon>Panagrolaimomorpha</taxon>
        <taxon>Strongyloidoidea</taxon>
        <taxon>Steinernematidae</taxon>
        <taxon>Steinernema</taxon>
    </lineage>
</organism>
<dbReference type="PANTHER" id="PTHR10534">
    <property type="entry name" value="PYRIDOXAL KINASE"/>
    <property type="match status" value="1"/>
</dbReference>
<accession>A0A1I8AQK0</accession>
<evidence type="ECO:0000313" key="9">
    <source>
        <dbReference type="WBParaSite" id="L893_g7861.t1"/>
    </source>
</evidence>
<evidence type="ECO:0000256" key="5">
    <source>
        <dbReference type="ARBA" id="ARBA00022777"/>
    </source>
</evidence>
<dbReference type="WBParaSite" id="L893_g7861.t1">
    <property type="protein sequence ID" value="L893_g7861.t1"/>
    <property type="gene ID" value="L893_g7861"/>
</dbReference>
<proteinExistence type="inferred from homology"/>
<evidence type="ECO:0000256" key="6">
    <source>
        <dbReference type="ARBA" id="ARBA00022840"/>
    </source>
</evidence>
<keyword evidence="4" id="KW-0547">Nucleotide-binding</keyword>
<dbReference type="InterPro" id="IPR004625">
    <property type="entry name" value="PyrdxlKinase"/>
</dbReference>
<dbReference type="GO" id="GO:0005829">
    <property type="term" value="C:cytosol"/>
    <property type="evidence" value="ECO:0007669"/>
    <property type="project" value="TreeGrafter"/>
</dbReference>
<keyword evidence="6" id="KW-0067">ATP-binding</keyword>